<name>A0ACC2NLQ2_9HYME</name>
<protein>
    <submittedName>
        <fullName evidence="1">Uncharacterized protein</fullName>
    </submittedName>
</protein>
<sequence length="139" mass="16476">MFEELNQVTPFPDTRKVMDLEIDRPFWIEGAKVVDTKFGKKVVLDLLEKDGKKFFIYVPQAVNEVIQRNVDYYLKIFNKKNERHPSGNKSKKMKRVKNHAPKHEKEKKKTKKIEGGEKKEMEEEGEKTKYDSIEKDMDV</sequence>
<gene>
    <name evidence="1" type="ORF">QAD02_003077</name>
</gene>
<organism evidence="1 2">
    <name type="scientific">Eretmocerus hayati</name>
    <dbReference type="NCBI Taxonomy" id="131215"/>
    <lineage>
        <taxon>Eukaryota</taxon>
        <taxon>Metazoa</taxon>
        <taxon>Ecdysozoa</taxon>
        <taxon>Arthropoda</taxon>
        <taxon>Hexapoda</taxon>
        <taxon>Insecta</taxon>
        <taxon>Pterygota</taxon>
        <taxon>Neoptera</taxon>
        <taxon>Endopterygota</taxon>
        <taxon>Hymenoptera</taxon>
        <taxon>Apocrita</taxon>
        <taxon>Proctotrupomorpha</taxon>
        <taxon>Chalcidoidea</taxon>
        <taxon>Aphelinidae</taxon>
        <taxon>Aphelininae</taxon>
        <taxon>Eretmocerus</taxon>
    </lineage>
</organism>
<proteinExistence type="predicted"/>
<dbReference type="Proteomes" id="UP001239111">
    <property type="component" value="Chromosome 3"/>
</dbReference>
<accession>A0ACC2NLQ2</accession>
<reference evidence="1" key="1">
    <citation type="submission" date="2023-04" db="EMBL/GenBank/DDBJ databases">
        <title>A chromosome-level genome assembly of the parasitoid wasp Eretmocerus hayati.</title>
        <authorList>
            <person name="Zhong Y."/>
            <person name="Liu S."/>
            <person name="Liu Y."/>
        </authorList>
    </citation>
    <scope>NUCLEOTIDE SEQUENCE</scope>
    <source>
        <strain evidence="1">ZJU_SS_LIU_2023</strain>
    </source>
</reference>
<evidence type="ECO:0000313" key="2">
    <source>
        <dbReference type="Proteomes" id="UP001239111"/>
    </source>
</evidence>
<evidence type="ECO:0000313" key="1">
    <source>
        <dbReference type="EMBL" id="KAJ8671818.1"/>
    </source>
</evidence>
<dbReference type="EMBL" id="CM056743">
    <property type="protein sequence ID" value="KAJ8671818.1"/>
    <property type="molecule type" value="Genomic_DNA"/>
</dbReference>
<comment type="caution">
    <text evidence="1">The sequence shown here is derived from an EMBL/GenBank/DDBJ whole genome shotgun (WGS) entry which is preliminary data.</text>
</comment>
<keyword evidence="2" id="KW-1185">Reference proteome</keyword>